<keyword evidence="2" id="KW-0378">Hydrolase</keyword>
<evidence type="ECO:0000256" key="4">
    <source>
        <dbReference type="ARBA" id="ARBA00022840"/>
    </source>
</evidence>
<dbReference type="CDD" id="cd04859">
    <property type="entry name" value="Prim_Pol"/>
    <property type="match status" value="1"/>
</dbReference>
<keyword evidence="4" id="KW-0067">ATP-binding</keyword>
<dbReference type="Pfam" id="PF08706">
    <property type="entry name" value="D5_N"/>
    <property type="match status" value="1"/>
</dbReference>
<dbReference type="EMBL" id="QFPN01000001">
    <property type="protein sequence ID" value="PZQ18938.1"/>
    <property type="molecule type" value="Genomic_DNA"/>
</dbReference>
<dbReference type="PANTHER" id="PTHR35372">
    <property type="entry name" value="ATP BINDING PROTEIN-RELATED"/>
    <property type="match status" value="1"/>
</dbReference>
<feature type="region of interest" description="Disordered" evidence="5">
    <location>
        <begin position="19"/>
        <end position="57"/>
    </location>
</feature>
<evidence type="ECO:0000256" key="3">
    <source>
        <dbReference type="ARBA" id="ARBA00022806"/>
    </source>
</evidence>
<evidence type="ECO:0000256" key="5">
    <source>
        <dbReference type="SAM" id="MobiDB-lite"/>
    </source>
</evidence>
<proteinExistence type="predicted"/>
<dbReference type="InterPro" id="IPR014015">
    <property type="entry name" value="Helicase_SF3_DNA-vir"/>
</dbReference>
<dbReference type="InterPro" id="IPR027417">
    <property type="entry name" value="P-loop_NTPase"/>
</dbReference>
<dbReference type="InterPro" id="IPR006500">
    <property type="entry name" value="Helicase_put_C_phage/plasmid"/>
</dbReference>
<keyword evidence="1" id="KW-0547">Nucleotide-binding</keyword>
<dbReference type="PANTHER" id="PTHR35372:SF2">
    <property type="entry name" value="SF3 HELICASE DOMAIN-CONTAINING PROTEIN"/>
    <property type="match status" value="1"/>
</dbReference>
<comment type="caution">
    <text evidence="7">The sequence shown here is derived from an EMBL/GenBank/DDBJ whole genome shotgun (WGS) entry which is preliminary data.</text>
</comment>
<dbReference type="Proteomes" id="UP000249577">
    <property type="component" value="Unassembled WGS sequence"/>
</dbReference>
<evidence type="ECO:0000256" key="1">
    <source>
        <dbReference type="ARBA" id="ARBA00022741"/>
    </source>
</evidence>
<dbReference type="NCBIfam" id="TIGR01613">
    <property type="entry name" value="primase_Cterm"/>
    <property type="match status" value="1"/>
</dbReference>
<dbReference type="GO" id="GO:0005524">
    <property type="term" value="F:ATP binding"/>
    <property type="evidence" value="ECO:0007669"/>
    <property type="project" value="UniProtKB-KW"/>
</dbReference>
<dbReference type="InterPro" id="IPR014818">
    <property type="entry name" value="Phage/plasmid_primase_P4_C"/>
</dbReference>
<reference evidence="7 8" key="1">
    <citation type="submission" date="2017-08" db="EMBL/GenBank/DDBJ databases">
        <title>Infants hospitalized years apart are colonized by the same room-sourced microbial strains.</title>
        <authorList>
            <person name="Brooks B."/>
            <person name="Olm M.R."/>
            <person name="Firek B.A."/>
            <person name="Baker R."/>
            <person name="Thomas B.C."/>
            <person name="Morowitz M.J."/>
            <person name="Banfield J.F."/>
        </authorList>
    </citation>
    <scope>NUCLEOTIDE SEQUENCE [LARGE SCALE GENOMIC DNA]</scope>
    <source>
        <strain evidence="7">S2_005_003_R2_43</strain>
    </source>
</reference>
<dbReference type="InterPro" id="IPR004968">
    <property type="entry name" value="DNA_primase/NTPase_C"/>
</dbReference>
<dbReference type="Pfam" id="PF09250">
    <property type="entry name" value="Prim-Pol"/>
    <property type="match status" value="1"/>
</dbReference>
<sequence length="941" mass="102238">MTMLDAALAYARAGWPVFPCDPRQDPPGTPPPRKRAKRPLVPGADKDAAGKTIPKTGGLWRATTDEAQIRAWWGRMPHALIGVPTGSRIGAFVVDLDPRGESLDAVVKRLFETVGEFHCSVQSLTQSGGNHMWFRLPEGEDLPKNSAGRLKGVDWRGDGGYVIVPPSVMSDGAAYEWLYAPEQFAFEPGLFGPEVDSFEPLEPAPPRLLDLIFKRGEFARDAGAGDAADRGLEPGNLAQVRARLDDPGEKRVRAYAVSALDRAVADVAGAVKGTRGHTLNAAAYGVAPLVGLGHLSEREVFAALRDAADVSGLTAADGREERDAKIRRGLDAGRGNTGPLALKLDEIRRDAADKAARYSSPRAPEPPPYGEPAGGRSAAAGAPADKRRPAAIDAVFDEAARAKAASERERRLGALIACAGLDHSDTDNGRRLIAHFGQDLLVLEAEGARNMDFVTWSGTHWDMRTGMDAAFRLAQQLGELIMAEAKVMELTSFEREPIEEFARAELEDDADAMKAWRKAAIEAAECYEARQISRRKFGVSSKNKSRLEAMLACAAPYLTRPPEAFNANPLRLATRGHTLTFSREPVEGDSSVFSARLDAVQGHERAHLISRALPVDYDPAARCPRWEAFLAEFLPDAEVRRFVQVFSGLGLTGLPIQKLIYHYGKGANGKSVFLEVLCRVLGDLAMTLQSETVTGMAERSAQQASPDLARLYGRWCVRVPELPQDEPIREALVKKLTGGEAIPVRNLFKGQFEFVPVAKAHMSGNGFPRIDGTDNGIWRRMAVVEWPVTLAAERQRNFADVVGEFMEEASGILNWLIEGAVAYLAEGLHEPDAVKAATQDYRDEMDPIGLFVAACVVAAPGGSVTGREMYEAYKAWSEASGLRPRSETIFGKVMKTKLKREDGRVRTYRDVALVDVPERAHGHSPPGDGGAPRSPGDAWPD</sequence>
<evidence type="ECO:0000259" key="6">
    <source>
        <dbReference type="PROSITE" id="PS51206"/>
    </source>
</evidence>
<evidence type="ECO:0000313" key="7">
    <source>
        <dbReference type="EMBL" id="PZQ18938.1"/>
    </source>
</evidence>
<organism evidence="7 8">
    <name type="scientific">Ancylobacter novellus</name>
    <name type="common">Thiobacillus novellus</name>
    <dbReference type="NCBI Taxonomy" id="921"/>
    <lineage>
        <taxon>Bacteria</taxon>
        <taxon>Pseudomonadati</taxon>
        <taxon>Pseudomonadota</taxon>
        <taxon>Alphaproteobacteria</taxon>
        <taxon>Hyphomicrobiales</taxon>
        <taxon>Xanthobacteraceae</taxon>
        <taxon>Ancylobacter</taxon>
    </lineage>
</organism>
<feature type="domain" description="SF3 helicase" evidence="6">
    <location>
        <begin position="638"/>
        <end position="799"/>
    </location>
</feature>
<dbReference type="SMART" id="SM00943">
    <property type="entry name" value="Prim-Pol"/>
    <property type="match status" value="1"/>
</dbReference>
<dbReference type="Pfam" id="PF03288">
    <property type="entry name" value="Pox_D5"/>
    <property type="match status" value="1"/>
</dbReference>
<dbReference type="SUPFAM" id="SSF56747">
    <property type="entry name" value="Prim-pol domain"/>
    <property type="match status" value="1"/>
</dbReference>
<protein>
    <recommendedName>
        <fullName evidence="6">SF3 helicase domain-containing protein</fullName>
    </recommendedName>
</protein>
<dbReference type="InterPro" id="IPR015330">
    <property type="entry name" value="DNA_primase/pol_bifunc_N"/>
</dbReference>
<evidence type="ECO:0000313" key="8">
    <source>
        <dbReference type="Proteomes" id="UP000249577"/>
    </source>
</evidence>
<dbReference type="Gene3D" id="3.40.50.300">
    <property type="entry name" value="P-loop containing nucleotide triphosphate hydrolases"/>
    <property type="match status" value="1"/>
</dbReference>
<dbReference type="PROSITE" id="PS51206">
    <property type="entry name" value="SF3_HELICASE_1"/>
    <property type="match status" value="1"/>
</dbReference>
<keyword evidence="3" id="KW-0347">Helicase</keyword>
<accession>A0A2W5KU41</accession>
<dbReference type="AlphaFoldDB" id="A0A2W5KU41"/>
<dbReference type="GO" id="GO:0004386">
    <property type="term" value="F:helicase activity"/>
    <property type="evidence" value="ECO:0007669"/>
    <property type="project" value="UniProtKB-KW"/>
</dbReference>
<dbReference type="SMART" id="SM00885">
    <property type="entry name" value="D5_N"/>
    <property type="match status" value="1"/>
</dbReference>
<feature type="region of interest" description="Disordered" evidence="5">
    <location>
        <begin position="916"/>
        <end position="941"/>
    </location>
</feature>
<dbReference type="InterPro" id="IPR051620">
    <property type="entry name" value="ORF904-like_C"/>
</dbReference>
<dbReference type="SUPFAM" id="SSF52540">
    <property type="entry name" value="P-loop containing nucleoside triphosphate hydrolases"/>
    <property type="match status" value="1"/>
</dbReference>
<feature type="compositionally biased region" description="Low complexity" evidence="5">
    <location>
        <begin position="374"/>
        <end position="383"/>
    </location>
</feature>
<feature type="region of interest" description="Disordered" evidence="5">
    <location>
        <begin position="353"/>
        <end position="385"/>
    </location>
</feature>
<dbReference type="GO" id="GO:0016787">
    <property type="term" value="F:hydrolase activity"/>
    <property type="evidence" value="ECO:0007669"/>
    <property type="project" value="UniProtKB-KW"/>
</dbReference>
<name>A0A2W5KU41_ANCNO</name>
<evidence type="ECO:0000256" key="2">
    <source>
        <dbReference type="ARBA" id="ARBA00022801"/>
    </source>
</evidence>
<gene>
    <name evidence="7" type="ORF">DI565_00600</name>
</gene>